<evidence type="ECO:0000313" key="3">
    <source>
        <dbReference type="Proteomes" id="UP000318437"/>
    </source>
</evidence>
<dbReference type="RefSeq" id="WP_146452233.1">
    <property type="nucleotide sequence ID" value="NZ_SJPS01000006.1"/>
</dbReference>
<dbReference type="Proteomes" id="UP000318437">
    <property type="component" value="Unassembled WGS sequence"/>
</dbReference>
<proteinExistence type="predicted"/>
<keyword evidence="1" id="KW-0472">Membrane</keyword>
<feature type="transmembrane region" description="Helical" evidence="1">
    <location>
        <begin position="49"/>
        <end position="67"/>
    </location>
</feature>
<dbReference type="OrthoDB" id="9997032at2"/>
<reference evidence="2 3" key="1">
    <citation type="submission" date="2019-02" db="EMBL/GenBank/DDBJ databases">
        <title>Deep-cultivation of Planctomycetes and their phenomic and genomic characterization uncovers novel biology.</title>
        <authorList>
            <person name="Wiegand S."/>
            <person name="Jogler M."/>
            <person name="Boedeker C."/>
            <person name="Pinto D."/>
            <person name="Vollmers J."/>
            <person name="Rivas-Marin E."/>
            <person name="Kohn T."/>
            <person name="Peeters S.H."/>
            <person name="Heuer A."/>
            <person name="Rast P."/>
            <person name="Oberbeckmann S."/>
            <person name="Bunk B."/>
            <person name="Jeske O."/>
            <person name="Meyerdierks A."/>
            <person name="Storesund J.E."/>
            <person name="Kallscheuer N."/>
            <person name="Luecker S."/>
            <person name="Lage O.M."/>
            <person name="Pohl T."/>
            <person name="Merkel B.J."/>
            <person name="Hornburger P."/>
            <person name="Mueller R.-W."/>
            <person name="Bruemmer F."/>
            <person name="Labrenz M."/>
            <person name="Spormann A.M."/>
            <person name="Op Den Camp H."/>
            <person name="Overmann J."/>
            <person name="Amann R."/>
            <person name="Jetten M.S.M."/>
            <person name="Mascher T."/>
            <person name="Medema M.H."/>
            <person name="Devos D.P."/>
            <person name="Kaster A.-K."/>
            <person name="Ovreas L."/>
            <person name="Rohde M."/>
            <person name="Galperin M.Y."/>
            <person name="Jogler C."/>
        </authorList>
    </citation>
    <scope>NUCLEOTIDE SEQUENCE [LARGE SCALE GENOMIC DNA]</scope>
    <source>
        <strain evidence="2 3">Pla144</strain>
    </source>
</reference>
<keyword evidence="3" id="KW-1185">Reference proteome</keyword>
<dbReference type="AlphaFoldDB" id="A0A5C6CGG9"/>
<name>A0A5C6CGG9_9BACT</name>
<dbReference type="EMBL" id="SJPS01000006">
    <property type="protein sequence ID" value="TWU23750.1"/>
    <property type="molecule type" value="Genomic_DNA"/>
</dbReference>
<keyword evidence="1" id="KW-0812">Transmembrane</keyword>
<keyword evidence="1" id="KW-1133">Transmembrane helix</keyword>
<comment type="caution">
    <text evidence="2">The sequence shown here is derived from an EMBL/GenBank/DDBJ whole genome shotgun (WGS) entry which is preliminary data.</text>
</comment>
<evidence type="ECO:0000256" key="1">
    <source>
        <dbReference type="SAM" id="Phobius"/>
    </source>
</evidence>
<evidence type="ECO:0000313" key="2">
    <source>
        <dbReference type="EMBL" id="TWU23750.1"/>
    </source>
</evidence>
<organism evidence="2 3">
    <name type="scientific">Bythopirellula polymerisocia</name>
    <dbReference type="NCBI Taxonomy" id="2528003"/>
    <lineage>
        <taxon>Bacteria</taxon>
        <taxon>Pseudomonadati</taxon>
        <taxon>Planctomycetota</taxon>
        <taxon>Planctomycetia</taxon>
        <taxon>Pirellulales</taxon>
        <taxon>Lacipirellulaceae</taxon>
        <taxon>Bythopirellula</taxon>
    </lineage>
</organism>
<accession>A0A5C6CGG9</accession>
<gene>
    <name evidence="2" type="ORF">Pla144_39250</name>
</gene>
<sequence length="76" mass="8037">MNLRNSLKTLLVCVLGLPILLAVLGWVAGLLTAMGDEATASVLGHISTAARVIWLVCLVGAIVVLAMQSLEHTREE</sequence>
<protein>
    <submittedName>
        <fullName evidence="2">Uncharacterized protein</fullName>
    </submittedName>
</protein>